<protein>
    <submittedName>
        <fullName evidence="8">Sulfotransferase family protein</fullName>
    </submittedName>
</protein>
<dbReference type="RefSeq" id="WP_094276860.1">
    <property type="nucleotide sequence ID" value="NZ_NQJF01000002.1"/>
</dbReference>
<evidence type="ECO:0000313" key="10">
    <source>
        <dbReference type="Proteomes" id="UP000295058"/>
    </source>
</evidence>
<evidence type="ECO:0000256" key="2">
    <source>
        <dbReference type="ARBA" id="ARBA00022679"/>
    </source>
</evidence>
<evidence type="ECO:0000313" key="7">
    <source>
        <dbReference type="EMBL" id="OYD25670.1"/>
    </source>
</evidence>
<dbReference type="InterPro" id="IPR027417">
    <property type="entry name" value="P-loop_NTPase"/>
</dbReference>
<comment type="caution">
    <text evidence="7">The sequence shown here is derived from an EMBL/GenBank/DDBJ whole genome shotgun (WGS) entry which is preliminary data.</text>
</comment>
<dbReference type="GO" id="GO:0016020">
    <property type="term" value="C:membrane"/>
    <property type="evidence" value="ECO:0007669"/>
    <property type="project" value="UniProtKB-SubCell"/>
</dbReference>
<keyword evidence="5" id="KW-0472">Membrane</keyword>
<organism evidence="7 9">
    <name type="scientific">Oceanimonas baumannii</name>
    <dbReference type="NCBI Taxonomy" id="129578"/>
    <lineage>
        <taxon>Bacteria</taxon>
        <taxon>Pseudomonadati</taxon>
        <taxon>Pseudomonadota</taxon>
        <taxon>Gammaproteobacteria</taxon>
        <taxon>Aeromonadales</taxon>
        <taxon>Aeromonadaceae</taxon>
        <taxon>Oceanimonas</taxon>
    </lineage>
</organism>
<keyword evidence="10" id="KW-1185">Reference proteome</keyword>
<dbReference type="EMBL" id="NQJF01000002">
    <property type="protein sequence ID" value="OYD25670.1"/>
    <property type="molecule type" value="Genomic_DNA"/>
</dbReference>
<dbReference type="SUPFAM" id="SSF52540">
    <property type="entry name" value="P-loop containing nucleoside triphosphate hydrolases"/>
    <property type="match status" value="1"/>
</dbReference>
<proteinExistence type="predicted"/>
<dbReference type="GO" id="GO:0017095">
    <property type="term" value="F:heparan sulfate 6-sulfotransferase activity"/>
    <property type="evidence" value="ECO:0007669"/>
    <property type="project" value="TreeGrafter"/>
</dbReference>
<dbReference type="InterPro" id="IPR010635">
    <property type="entry name" value="Heparan_SO4-6-sulfoTrfase"/>
</dbReference>
<evidence type="ECO:0000256" key="4">
    <source>
        <dbReference type="ARBA" id="ARBA00022989"/>
    </source>
</evidence>
<dbReference type="Proteomes" id="UP000295058">
    <property type="component" value="Unassembled WGS sequence"/>
</dbReference>
<dbReference type="AlphaFoldDB" id="A0A235CMA0"/>
<evidence type="ECO:0000256" key="6">
    <source>
        <dbReference type="ARBA" id="ARBA00023180"/>
    </source>
</evidence>
<dbReference type="Proteomes" id="UP000243640">
    <property type="component" value="Unassembled WGS sequence"/>
</dbReference>
<evidence type="ECO:0000313" key="9">
    <source>
        <dbReference type="Proteomes" id="UP000243640"/>
    </source>
</evidence>
<evidence type="ECO:0000256" key="1">
    <source>
        <dbReference type="ARBA" id="ARBA00004167"/>
    </source>
</evidence>
<comment type="subcellular location">
    <subcellularLocation>
        <location evidence="1">Membrane</location>
        <topology evidence="1">Single-pass membrane protein</topology>
    </subcellularLocation>
</comment>
<sequence>MKLISLHLPKTAGSSFRTTLEDVFAERLLSDYGDKSISKPPLQRHKEVLISAQSVAEQGTDEFDCIHGHFLPLKYLLLADCEPCCFITWMRHPVERLISHYHYWQQSYHPEFAAPHHKRVIEEGWSLEQFCLSEQFRNIYAQYLWGFPLENFTFVGITEHYNEDLDYFARHLLKQPLNKHRVNVTARSDARERLPPDIQRAVERFHAADMQLYELALQMRIKRNND</sequence>
<gene>
    <name evidence="7" type="ORF">B6S09_02150</name>
    <name evidence="8" type="ORF">LY04_02791</name>
</gene>
<reference evidence="8 10" key="2">
    <citation type="submission" date="2019-03" db="EMBL/GenBank/DDBJ databases">
        <title>Genomic Encyclopedia of Archaeal and Bacterial Type Strains, Phase II (KMG-II): from individual species to whole genera.</title>
        <authorList>
            <person name="Goeker M."/>
        </authorList>
    </citation>
    <scope>NUCLEOTIDE SEQUENCE [LARGE SCALE GENOMIC DNA]</scope>
    <source>
        <strain evidence="8 10">DSM 15594</strain>
    </source>
</reference>
<evidence type="ECO:0000313" key="8">
    <source>
        <dbReference type="EMBL" id="TDW56986.1"/>
    </source>
</evidence>
<keyword evidence="4" id="KW-1133">Transmembrane helix</keyword>
<dbReference type="Gene3D" id="3.40.50.300">
    <property type="entry name" value="P-loop containing nucleotide triphosphate hydrolases"/>
    <property type="match status" value="1"/>
</dbReference>
<keyword evidence="2" id="KW-0808">Transferase</keyword>
<dbReference type="EMBL" id="SODO01000012">
    <property type="protein sequence ID" value="TDW56986.1"/>
    <property type="molecule type" value="Genomic_DNA"/>
</dbReference>
<evidence type="ECO:0000256" key="3">
    <source>
        <dbReference type="ARBA" id="ARBA00022692"/>
    </source>
</evidence>
<dbReference type="PANTHER" id="PTHR12812:SF0">
    <property type="entry name" value="HEPARAN-SULFATE 6-O-SULFOTRANSFERASE"/>
    <property type="match status" value="1"/>
</dbReference>
<reference evidence="7 9" key="1">
    <citation type="submission" date="2017-08" db="EMBL/GenBank/DDBJ databases">
        <title>Draft Genome Sequence of the Marine Bacterium Oceanimonas baumannii ATCC 700832.</title>
        <authorList>
            <person name="Mcclelland W.D."/>
            <person name="Brennan M.A."/>
            <person name="Trachtenberg A.M."/>
            <person name="Maclea K.S."/>
        </authorList>
    </citation>
    <scope>NUCLEOTIDE SEQUENCE [LARGE SCALE GENOMIC DNA]</scope>
    <source>
        <strain evidence="7 9">ATCC 700832</strain>
    </source>
</reference>
<dbReference type="OrthoDB" id="7981249at2"/>
<dbReference type="PANTHER" id="PTHR12812">
    <property type="entry name" value="HEPARAN SULFATE 6-O-SULFOTRANSFERASE 3"/>
    <property type="match status" value="1"/>
</dbReference>
<accession>A0A235CMA0</accession>
<evidence type="ECO:0000256" key="5">
    <source>
        <dbReference type="ARBA" id="ARBA00023136"/>
    </source>
</evidence>
<keyword evidence="3" id="KW-0812">Transmembrane</keyword>
<keyword evidence="6" id="KW-0325">Glycoprotein</keyword>
<name>A0A235CMA0_9GAMM</name>